<evidence type="ECO:0000313" key="3">
    <source>
        <dbReference type="EMBL" id="ETW79852.1"/>
    </source>
</evidence>
<feature type="domain" description="DUF6533" evidence="2">
    <location>
        <begin position="6"/>
        <end position="44"/>
    </location>
</feature>
<evidence type="ECO:0000259" key="2">
    <source>
        <dbReference type="Pfam" id="PF20151"/>
    </source>
</evidence>
<evidence type="ECO:0000313" key="4">
    <source>
        <dbReference type="Proteomes" id="UP000030671"/>
    </source>
</evidence>
<dbReference type="AlphaFoldDB" id="W4K228"/>
<protein>
    <recommendedName>
        <fullName evidence="2">DUF6533 domain-containing protein</fullName>
    </recommendedName>
</protein>
<proteinExistence type="predicted"/>
<feature type="transmembrane region" description="Helical" evidence="1">
    <location>
        <begin position="34"/>
        <end position="56"/>
    </location>
</feature>
<dbReference type="OrthoDB" id="3242409at2759"/>
<dbReference type="KEGG" id="hir:HETIRDRAFT_322342"/>
<reference evidence="3 4" key="1">
    <citation type="journal article" date="2012" name="New Phytol.">
        <title>Insight into trade-off between wood decay and parasitism from the genome of a fungal forest pathogen.</title>
        <authorList>
            <person name="Olson A."/>
            <person name="Aerts A."/>
            <person name="Asiegbu F."/>
            <person name="Belbahri L."/>
            <person name="Bouzid O."/>
            <person name="Broberg A."/>
            <person name="Canback B."/>
            <person name="Coutinho P.M."/>
            <person name="Cullen D."/>
            <person name="Dalman K."/>
            <person name="Deflorio G."/>
            <person name="van Diepen L.T."/>
            <person name="Dunand C."/>
            <person name="Duplessis S."/>
            <person name="Durling M."/>
            <person name="Gonthier P."/>
            <person name="Grimwood J."/>
            <person name="Fossdal C.G."/>
            <person name="Hansson D."/>
            <person name="Henrissat B."/>
            <person name="Hietala A."/>
            <person name="Himmelstrand K."/>
            <person name="Hoffmeister D."/>
            <person name="Hogberg N."/>
            <person name="James T.Y."/>
            <person name="Karlsson M."/>
            <person name="Kohler A."/>
            <person name="Kues U."/>
            <person name="Lee Y.H."/>
            <person name="Lin Y.C."/>
            <person name="Lind M."/>
            <person name="Lindquist E."/>
            <person name="Lombard V."/>
            <person name="Lucas S."/>
            <person name="Lunden K."/>
            <person name="Morin E."/>
            <person name="Murat C."/>
            <person name="Park J."/>
            <person name="Raffaello T."/>
            <person name="Rouze P."/>
            <person name="Salamov A."/>
            <person name="Schmutz J."/>
            <person name="Solheim H."/>
            <person name="Stahlberg J."/>
            <person name="Velez H."/>
            <person name="de Vries R.P."/>
            <person name="Wiebenga A."/>
            <person name="Woodward S."/>
            <person name="Yakovlev I."/>
            <person name="Garbelotto M."/>
            <person name="Martin F."/>
            <person name="Grigoriev I.V."/>
            <person name="Stenlid J."/>
        </authorList>
    </citation>
    <scope>NUCLEOTIDE SEQUENCE [LARGE SCALE GENOMIC DNA]</scope>
    <source>
        <strain evidence="3 4">TC 32-1</strain>
    </source>
</reference>
<gene>
    <name evidence="3" type="ORF">HETIRDRAFT_322342</name>
</gene>
<dbReference type="Pfam" id="PF20151">
    <property type="entry name" value="DUF6533"/>
    <property type="match status" value="1"/>
</dbReference>
<dbReference type="HOGENOM" id="CLU_118693_0_0_1"/>
<dbReference type="GeneID" id="20670841"/>
<accession>W4K228</accession>
<keyword evidence="4" id="KW-1185">Reference proteome</keyword>
<keyword evidence="1" id="KW-1133">Transmembrane helix</keyword>
<name>W4K228_HETIT</name>
<dbReference type="InterPro" id="IPR045340">
    <property type="entry name" value="DUF6533"/>
</dbReference>
<dbReference type="eggNOG" id="ENOG502SNJ0">
    <property type="taxonomic scope" value="Eukaryota"/>
</dbReference>
<dbReference type="Proteomes" id="UP000030671">
    <property type="component" value="Unassembled WGS sequence"/>
</dbReference>
<keyword evidence="1" id="KW-0812">Transmembrane</keyword>
<keyword evidence="1" id="KW-0472">Membrane</keyword>
<dbReference type="RefSeq" id="XP_009548394.1">
    <property type="nucleotide sequence ID" value="XM_009550099.1"/>
</dbReference>
<feature type="transmembrane region" description="Helical" evidence="1">
    <location>
        <begin position="76"/>
        <end position="97"/>
    </location>
</feature>
<feature type="non-terminal residue" evidence="3">
    <location>
        <position position="1"/>
    </location>
</feature>
<dbReference type="InParanoid" id="W4K228"/>
<feature type="transmembrane region" description="Helical" evidence="1">
    <location>
        <begin position="109"/>
        <end position="132"/>
    </location>
</feature>
<dbReference type="EMBL" id="KI925460">
    <property type="protein sequence ID" value="ETW79852.1"/>
    <property type="molecule type" value="Genomic_DNA"/>
</dbReference>
<organism evidence="3 4">
    <name type="scientific">Heterobasidion irregulare (strain TC 32-1)</name>
    <dbReference type="NCBI Taxonomy" id="747525"/>
    <lineage>
        <taxon>Eukaryota</taxon>
        <taxon>Fungi</taxon>
        <taxon>Dikarya</taxon>
        <taxon>Basidiomycota</taxon>
        <taxon>Agaricomycotina</taxon>
        <taxon>Agaricomycetes</taxon>
        <taxon>Russulales</taxon>
        <taxon>Bondarzewiaceae</taxon>
        <taxon>Heterobasidion</taxon>
        <taxon>Heterobasidion annosum species complex</taxon>
    </lineage>
</organism>
<evidence type="ECO:0000256" key="1">
    <source>
        <dbReference type="SAM" id="Phobius"/>
    </source>
</evidence>
<sequence length="145" mass="16437">LMYYNIALLWYDYGLTFPEEVRYMWRSKEWKVSTFLYIFCRYALPANLLYLLAIANKLGSRTQQPNDTSLFNSCDTWYKIIGAISVVGRASFAAVFAMRTYAVCAQSKLVLYGLGAIGLTCVVLDCLHVPGLRCHGSSSIQMYVL</sequence>